<reference evidence="4" key="1">
    <citation type="submission" date="2021-02" db="EMBL/GenBank/DDBJ databases">
        <authorList>
            <person name="Dougan E. K."/>
            <person name="Rhodes N."/>
            <person name="Thang M."/>
            <person name="Chan C."/>
        </authorList>
    </citation>
    <scope>NUCLEOTIDE SEQUENCE</scope>
</reference>
<evidence type="ECO:0000256" key="1">
    <source>
        <dbReference type="ARBA" id="ARBA00022737"/>
    </source>
</evidence>
<name>A0A813LLH3_POLGL</name>
<dbReference type="Proteomes" id="UP000626109">
    <property type="component" value="Unassembled WGS sequence"/>
</dbReference>
<dbReference type="Pfam" id="PF01535">
    <property type="entry name" value="PPR"/>
    <property type="match status" value="1"/>
</dbReference>
<protein>
    <recommendedName>
        <fullName evidence="6">Pentatricopeptide repeat-containing protein, chloroplastic</fullName>
    </recommendedName>
</protein>
<dbReference type="PANTHER" id="PTHR47447:SF17">
    <property type="entry name" value="OS12G0638900 PROTEIN"/>
    <property type="match status" value="1"/>
</dbReference>
<proteinExistence type="predicted"/>
<dbReference type="Gene3D" id="1.25.40.10">
    <property type="entry name" value="Tetratricopeptide repeat domain"/>
    <property type="match status" value="3"/>
</dbReference>
<comment type="caution">
    <text evidence="4">The sequence shown here is derived from an EMBL/GenBank/DDBJ whole genome shotgun (WGS) entry which is preliminary data.</text>
</comment>
<keyword evidence="1" id="KW-0677">Repeat</keyword>
<sequence length="438" mass="48588">MTSMHRGDMSLSSGAQHQRALKHAAQHVPASWLPGQGPTGPNLRWLLPLGPEATMAELRQSLAPALRAWAKRPKQATQMLTDLGKHELPEIALKVLRCMLHARLEINVFHCSAVMAACEKSGRWQLALSLLLQMPGLRVSPNEFSYNTAISACPWDLAMGLLSKMFDKHLRPDKVSYCAGIDTVRKGGQWQTALRILTKMHERDVIPNDFSYNAAITSCESGRQWQLALRLLSSMPEMRATPTVASYNAAMRACDKGGWWQYQGGQWQLALCIMCNMPQAKLMPNEISYTAAISACSSSRGQWLIALELLHTMRRSSEKASPNEERCYNAAISACEKSARWRFSLALLSMMLRNRITPTEVGYNSAMISCSRKALWPWTLILLKSMPGKFLAPNAVSYSAAAGACEKWACWQLAVGFLHAVEPSLGDDWETLAGLVSH</sequence>
<dbReference type="EMBL" id="CAJNNW010036246">
    <property type="protein sequence ID" value="CAE8732870.1"/>
    <property type="molecule type" value="Genomic_DNA"/>
</dbReference>
<accession>A0A813LLH3</accession>
<evidence type="ECO:0000313" key="5">
    <source>
        <dbReference type="Proteomes" id="UP000626109"/>
    </source>
</evidence>
<feature type="repeat" description="PPR" evidence="2">
    <location>
        <begin position="324"/>
        <end position="358"/>
    </location>
</feature>
<evidence type="ECO:0008006" key="6">
    <source>
        <dbReference type="Google" id="ProtNLM"/>
    </source>
</evidence>
<evidence type="ECO:0000256" key="2">
    <source>
        <dbReference type="PROSITE-ProRule" id="PRU00708"/>
    </source>
</evidence>
<evidence type="ECO:0000313" key="4">
    <source>
        <dbReference type="EMBL" id="CAE8732870.1"/>
    </source>
</evidence>
<dbReference type="InterPro" id="IPR011990">
    <property type="entry name" value="TPR-like_helical_dom_sf"/>
</dbReference>
<feature type="repeat" description="PPR" evidence="2">
    <location>
        <begin position="173"/>
        <end position="207"/>
    </location>
</feature>
<feature type="repeat" description="PPR" evidence="2">
    <location>
        <begin position="208"/>
        <end position="242"/>
    </location>
</feature>
<dbReference type="InterPro" id="IPR002885">
    <property type="entry name" value="PPR_rpt"/>
</dbReference>
<organism evidence="4 5">
    <name type="scientific">Polarella glacialis</name>
    <name type="common">Dinoflagellate</name>
    <dbReference type="NCBI Taxonomy" id="89957"/>
    <lineage>
        <taxon>Eukaryota</taxon>
        <taxon>Sar</taxon>
        <taxon>Alveolata</taxon>
        <taxon>Dinophyceae</taxon>
        <taxon>Suessiales</taxon>
        <taxon>Suessiaceae</taxon>
        <taxon>Polarella</taxon>
    </lineage>
</organism>
<dbReference type="PROSITE" id="PS51375">
    <property type="entry name" value="PPR"/>
    <property type="match status" value="4"/>
</dbReference>
<dbReference type="Pfam" id="PF13812">
    <property type="entry name" value="PPR_3"/>
    <property type="match status" value="2"/>
</dbReference>
<feature type="region of interest" description="Disordered" evidence="3">
    <location>
        <begin position="1"/>
        <end position="24"/>
    </location>
</feature>
<evidence type="ECO:0000256" key="3">
    <source>
        <dbReference type="SAM" id="MobiDB-lite"/>
    </source>
</evidence>
<gene>
    <name evidence="4" type="ORF">PGLA2088_LOCUS46587</name>
</gene>
<dbReference type="PANTHER" id="PTHR47447">
    <property type="entry name" value="OS03G0856100 PROTEIN"/>
    <property type="match status" value="1"/>
</dbReference>
<dbReference type="AlphaFoldDB" id="A0A813LLH3"/>
<feature type="repeat" description="PPR" evidence="2">
    <location>
        <begin position="107"/>
        <end position="141"/>
    </location>
</feature>